<dbReference type="EMBL" id="NHRY01000051">
    <property type="protein sequence ID" value="PPQ37121.1"/>
    <property type="molecule type" value="Genomic_DNA"/>
</dbReference>
<dbReference type="PANTHER" id="PTHR11941:SF169">
    <property type="entry name" value="(7AS)-7A-METHYL-1,5-DIOXO-2,3,5,6,7,7A-HEXAHYDRO-1H-INDENE-CARBOXYL-COA HYDROLASE"/>
    <property type="match status" value="1"/>
</dbReference>
<gene>
    <name evidence="4" type="ORF">CCS01_03900</name>
</gene>
<protein>
    <submittedName>
        <fullName evidence="4">Enoyl-CoA hydratase</fullName>
    </submittedName>
</protein>
<evidence type="ECO:0000256" key="3">
    <source>
        <dbReference type="ARBA" id="ARBA00023239"/>
    </source>
</evidence>
<dbReference type="GO" id="GO:0006635">
    <property type="term" value="P:fatty acid beta-oxidation"/>
    <property type="evidence" value="ECO:0007669"/>
    <property type="project" value="TreeGrafter"/>
</dbReference>
<keyword evidence="2" id="KW-0443">Lipid metabolism</keyword>
<comment type="caution">
    <text evidence="4">The sequence shown here is derived from an EMBL/GenBank/DDBJ whole genome shotgun (WGS) entry which is preliminary data.</text>
</comment>
<dbReference type="CDD" id="cd06558">
    <property type="entry name" value="crotonase-like"/>
    <property type="match status" value="1"/>
</dbReference>
<keyword evidence="5" id="KW-1185">Reference proteome</keyword>
<dbReference type="Gene3D" id="3.90.226.10">
    <property type="entry name" value="2-enoyl-CoA Hydratase, Chain A, domain 1"/>
    <property type="match status" value="1"/>
</dbReference>
<dbReference type="OrthoDB" id="7257009at2"/>
<dbReference type="InterPro" id="IPR029045">
    <property type="entry name" value="ClpP/crotonase-like_dom_sf"/>
</dbReference>
<proteinExistence type="inferred from homology"/>
<dbReference type="Pfam" id="PF00378">
    <property type="entry name" value="ECH_1"/>
    <property type="match status" value="1"/>
</dbReference>
<evidence type="ECO:0000256" key="2">
    <source>
        <dbReference type="ARBA" id="ARBA00023098"/>
    </source>
</evidence>
<dbReference type="InterPro" id="IPR001753">
    <property type="entry name" value="Enoyl-CoA_hydra/iso"/>
</dbReference>
<sequence length="262" mass="27186">MSEPTGKQAVLFEVVEPHIALVTLNRPEARNAVNGAVAAGLEQAVERIEADADLWVAILTGAGPVFCAGADLKEVSSGNAAALATEKGGFAGFVRARRSKLWIAAAQGHALAGGLELLLSCDLAVAAEAANLGLPEVKRSLVAGAGGVFRLPRALPRAIALEIIATGDPIPAARAAQFGLINAAVPASEVMPAALALARRAAVNAPIAVRESLGVARQAYDKAEADLWEVSNKAGLRVRATEDFQEGPRAFVEKRPPRWTGR</sequence>
<reference evidence="4 5" key="1">
    <citation type="journal article" date="2018" name="Arch. Microbiol.">
        <title>New insights into the metabolic potential of the phototrophic purple bacterium Rhodopila globiformis DSM 161(T) from its draft genome sequence and evidence for a vanadium-dependent nitrogenase.</title>
        <authorList>
            <person name="Imhoff J.F."/>
            <person name="Rahn T."/>
            <person name="Kunzel S."/>
            <person name="Neulinger S.C."/>
        </authorList>
    </citation>
    <scope>NUCLEOTIDE SEQUENCE [LARGE SCALE GENOMIC DNA]</scope>
    <source>
        <strain evidence="4 5">DSM 161</strain>
    </source>
</reference>
<dbReference type="AlphaFoldDB" id="A0A2S6NMH5"/>
<evidence type="ECO:0000256" key="1">
    <source>
        <dbReference type="ARBA" id="ARBA00005254"/>
    </source>
</evidence>
<name>A0A2S6NMH5_RHOGL</name>
<organism evidence="4 5">
    <name type="scientific">Rhodopila globiformis</name>
    <name type="common">Rhodopseudomonas globiformis</name>
    <dbReference type="NCBI Taxonomy" id="1071"/>
    <lineage>
        <taxon>Bacteria</taxon>
        <taxon>Pseudomonadati</taxon>
        <taxon>Pseudomonadota</taxon>
        <taxon>Alphaproteobacteria</taxon>
        <taxon>Acetobacterales</taxon>
        <taxon>Acetobacteraceae</taxon>
        <taxon>Rhodopila</taxon>
    </lineage>
</organism>
<accession>A0A2S6NMH5</accession>
<dbReference type="SUPFAM" id="SSF52096">
    <property type="entry name" value="ClpP/crotonase"/>
    <property type="match status" value="1"/>
</dbReference>
<dbReference type="Proteomes" id="UP000239724">
    <property type="component" value="Unassembled WGS sequence"/>
</dbReference>
<evidence type="ECO:0000313" key="4">
    <source>
        <dbReference type="EMBL" id="PPQ37121.1"/>
    </source>
</evidence>
<keyword evidence="3" id="KW-0456">Lyase</keyword>
<evidence type="ECO:0000313" key="5">
    <source>
        <dbReference type="Proteomes" id="UP000239724"/>
    </source>
</evidence>
<dbReference type="InterPro" id="IPR014748">
    <property type="entry name" value="Enoyl-CoA_hydra_C"/>
</dbReference>
<dbReference type="GO" id="GO:0016829">
    <property type="term" value="F:lyase activity"/>
    <property type="evidence" value="ECO:0007669"/>
    <property type="project" value="UniProtKB-KW"/>
</dbReference>
<dbReference type="PANTHER" id="PTHR11941">
    <property type="entry name" value="ENOYL-COA HYDRATASE-RELATED"/>
    <property type="match status" value="1"/>
</dbReference>
<comment type="similarity">
    <text evidence="1">Belongs to the enoyl-CoA hydratase/isomerase family.</text>
</comment>
<dbReference type="RefSeq" id="WP_104517534.1">
    <property type="nucleotide sequence ID" value="NZ_NHRY01000051.1"/>
</dbReference>
<dbReference type="Gene3D" id="1.10.12.10">
    <property type="entry name" value="Lyase 2-enoyl-coa Hydratase, Chain A, domain 2"/>
    <property type="match status" value="1"/>
</dbReference>